<evidence type="ECO:0000313" key="1">
    <source>
        <dbReference type="EnsemblPlants" id="ORGLA09G0154000.1"/>
    </source>
</evidence>
<organism evidence="1 2">
    <name type="scientific">Oryza glaberrima</name>
    <name type="common">African rice</name>
    <dbReference type="NCBI Taxonomy" id="4538"/>
    <lineage>
        <taxon>Eukaryota</taxon>
        <taxon>Viridiplantae</taxon>
        <taxon>Streptophyta</taxon>
        <taxon>Embryophyta</taxon>
        <taxon>Tracheophyta</taxon>
        <taxon>Spermatophyta</taxon>
        <taxon>Magnoliopsida</taxon>
        <taxon>Liliopsida</taxon>
        <taxon>Poales</taxon>
        <taxon>Poaceae</taxon>
        <taxon>BOP clade</taxon>
        <taxon>Oryzoideae</taxon>
        <taxon>Oryzeae</taxon>
        <taxon>Oryzinae</taxon>
        <taxon>Oryza</taxon>
    </lineage>
</organism>
<dbReference type="OMA" id="YMTIGRR"/>
<proteinExistence type="predicted"/>
<dbReference type="HOGENOM" id="CLU_048355_0_0_1"/>
<reference evidence="1" key="1">
    <citation type="submission" date="2015-06" db="UniProtKB">
        <authorList>
            <consortium name="EnsemblPlants"/>
        </authorList>
    </citation>
    <scope>IDENTIFICATION</scope>
</reference>
<dbReference type="PANTHER" id="PTHR33085">
    <property type="entry name" value="OS12G0113100 PROTEIN-RELATED"/>
    <property type="match status" value="1"/>
</dbReference>
<dbReference type="Proteomes" id="UP000007306">
    <property type="component" value="Chromosome 9"/>
</dbReference>
<dbReference type="Gramene" id="ORGLA09G0154000.1">
    <property type="protein sequence ID" value="ORGLA09G0154000.1"/>
    <property type="gene ID" value="ORGLA09G0154000"/>
</dbReference>
<name>I1QR61_ORYGL</name>
<dbReference type="Pfam" id="PF07893">
    <property type="entry name" value="DUF1668"/>
    <property type="match status" value="1"/>
</dbReference>
<dbReference type="eggNOG" id="ENOG502R77S">
    <property type="taxonomic scope" value="Eukaryota"/>
</dbReference>
<evidence type="ECO:0008006" key="3">
    <source>
        <dbReference type="Google" id="ProtNLM"/>
    </source>
</evidence>
<protein>
    <recommendedName>
        <fullName evidence="3">DUF1618 domain-containing protein</fullName>
    </recommendedName>
</protein>
<keyword evidence="2" id="KW-1185">Reference proteome</keyword>
<dbReference type="PANTHER" id="PTHR33085:SF64">
    <property type="entry name" value="OS09G0555900 PROTEIN"/>
    <property type="match status" value="1"/>
</dbReference>
<evidence type="ECO:0000313" key="2">
    <source>
        <dbReference type="Proteomes" id="UP000007306"/>
    </source>
</evidence>
<dbReference type="AlphaFoldDB" id="I1QR61"/>
<reference evidence="1 2" key="2">
    <citation type="submission" date="2018-04" db="EMBL/GenBank/DDBJ databases">
        <title>OglaRS2 (Oryza glaberrima Reference Sequence Version 2).</title>
        <authorList>
            <person name="Zhang J."/>
            <person name="Kudrna D."/>
            <person name="Lee S."/>
            <person name="Talag J."/>
            <person name="Rajasekar S."/>
            <person name="Wing R.A."/>
        </authorList>
    </citation>
    <scope>NUCLEOTIDE SEQUENCE [LARGE SCALE GENOMIC DNA]</scope>
    <source>
        <strain evidence="1 2">cv. IRGC 96717</strain>
    </source>
</reference>
<sequence length="362" mass="39678">MARAANRRRRRGGVVYAVVLNDKEGSLVFRFRRKDLFDDDDDPPPAPRRRFPRPVAHFPRGYYRYVFHSFTVSGKQILWVSPFGATVVIEDDGRPGGSGAMRAGPELGTTTCQPILLPIRDDMVLVMAYLPQPAGRSNFAVMRRLPDGGGGGGGWRVVPVPEPPLGGPGDYYCRKPAPVVTAYMTIGRRAWVSIAGEGTFSLDAGGAAAWRKEGSWELPLHGQAMYVRELGAAIGLGRGPGPYGGVVLCLCACDVEARPPVIRRSWNETFPRELVAAHSQYDCPGNLVYVGDGRFCICWVAGVEHDRLETNGMVARTAVVTMAVRLRRSAGGELQLTECGKLRYHLMSPQGRRAYFVQPHIP</sequence>
<accession>I1QR61</accession>
<dbReference type="InterPro" id="IPR012871">
    <property type="entry name" value="DUF1668_ORYSA"/>
</dbReference>
<dbReference type="EnsemblPlants" id="ORGLA09G0154000.1">
    <property type="protein sequence ID" value="ORGLA09G0154000.1"/>
    <property type="gene ID" value="ORGLA09G0154000"/>
</dbReference>